<evidence type="ECO:0000256" key="5">
    <source>
        <dbReference type="ARBA" id="ARBA00022605"/>
    </source>
</evidence>
<keyword evidence="8 9" id="KW-0413">Isomerase</keyword>
<dbReference type="PANTHER" id="PTHR42894:SF1">
    <property type="entry name" value="N-(5'-PHOSPHORIBOSYL)ANTHRANILATE ISOMERASE"/>
    <property type="match status" value="1"/>
</dbReference>
<dbReference type="InterPro" id="IPR013785">
    <property type="entry name" value="Aldolase_TIM"/>
</dbReference>
<dbReference type="Pfam" id="PF00697">
    <property type="entry name" value="PRAI"/>
    <property type="match status" value="1"/>
</dbReference>
<dbReference type="UniPathway" id="UPA00035">
    <property type="reaction ID" value="UER00042"/>
</dbReference>
<evidence type="ECO:0000256" key="3">
    <source>
        <dbReference type="ARBA" id="ARBA00012572"/>
    </source>
</evidence>
<feature type="domain" description="N-(5'phosphoribosyl) anthranilate isomerase (PRAI)" evidence="10">
    <location>
        <begin position="3"/>
        <end position="194"/>
    </location>
</feature>
<dbReference type="EC" id="5.3.1.24" evidence="3 9"/>
<dbReference type="InterPro" id="IPR044643">
    <property type="entry name" value="TrpF_fam"/>
</dbReference>
<comment type="similarity">
    <text evidence="9">Belongs to the TrpF family.</text>
</comment>
<evidence type="ECO:0000256" key="4">
    <source>
        <dbReference type="ARBA" id="ARBA00022272"/>
    </source>
</evidence>
<comment type="catalytic activity">
    <reaction evidence="1 9">
        <text>N-(5-phospho-beta-D-ribosyl)anthranilate = 1-(2-carboxyphenylamino)-1-deoxy-D-ribulose 5-phosphate</text>
        <dbReference type="Rhea" id="RHEA:21540"/>
        <dbReference type="ChEBI" id="CHEBI:18277"/>
        <dbReference type="ChEBI" id="CHEBI:58613"/>
        <dbReference type="EC" id="5.3.1.24"/>
    </reaction>
</comment>
<protein>
    <recommendedName>
        <fullName evidence="4 9">N-(5'-phosphoribosyl)anthranilate isomerase</fullName>
        <shortName evidence="9">PRAI</shortName>
        <ecNumber evidence="3 9">5.3.1.24</ecNumber>
    </recommendedName>
</protein>
<evidence type="ECO:0000256" key="1">
    <source>
        <dbReference type="ARBA" id="ARBA00001164"/>
    </source>
</evidence>
<reference evidence="11 12" key="1">
    <citation type="submission" date="2020-08" db="EMBL/GenBank/DDBJ databases">
        <title>Sequencing the genomes of 1000 actinobacteria strains.</title>
        <authorList>
            <person name="Klenk H.-P."/>
        </authorList>
    </citation>
    <scope>NUCLEOTIDE SEQUENCE [LARGE SCALE GENOMIC DNA]</scope>
    <source>
        <strain evidence="11 12">DSM 45298</strain>
    </source>
</reference>
<keyword evidence="6 9" id="KW-0822">Tryptophan biosynthesis</keyword>
<dbReference type="AlphaFoldDB" id="A0A840F7D8"/>
<dbReference type="HAMAP" id="MF_00135">
    <property type="entry name" value="PRAI"/>
    <property type="match status" value="1"/>
</dbReference>
<keyword evidence="12" id="KW-1185">Reference proteome</keyword>
<dbReference type="GO" id="GO:0004640">
    <property type="term" value="F:phosphoribosylanthranilate isomerase activity"/>
    <property type="evidence" value="ECO:0007669"/>
    <property type="project" value="UniProtKB-UniRule"/>
</dbReference>
<evidence type="ECO:0000256" key="7">
    <source>
        <dbReference type="ARBA" id="ARBA00023141"/>
    </source>
</evidence>
<organism evidence="11 12">
    <name type="scientific">Gordonia humi</name>
    <dbReference type="NCBI Taxonomy" id="686429"/>
    <lineage>
        <taxon>Bacteria</taxon>
        <taxon>Bacillati</taxon>
        <taxon>Actinomycetota</taxon>
        <taxon>Actinomycetes</taxon>
        <taxon>Mycobacteriales</taxon>
        <taxon>Gordoniaceae</taxon>
        <taxon>Gordonia</taxon>
    </lineage>
</organism>
<evidence type="ECO:0000256" key="2">
    <source>
        <dbReference type="ARBA" id="ARBA00004664"/>
    </source>
</evidence>
<dbReference type="EMBL" id="JACIFP010000001">
    <property type="protein sequence ID" value="MBB4135447.1"/>
    <property type="molecule type" value="Genomic_DNA"/>
</dbReference>
<evidence type="ECO:0000313" key="11">
    <source>
        <dbReference type="EMBL" id="MBB4135447.1"/>
    </source>
</evidence>
<dbReference type="Proteomes" id="UP000551501">
    <property type="component" value="Unassembled WGS sequence"/>
</dbReference>
<comment type="pathway">
    <text evidence="2 9">Amino-acid biosynthesis; L-tryptophan biosynthesis; L-tryptophan from chorismate: step 3/5.</text>
</comment>
<dbReference type="InterPro" id="IPR001240">
    <property type="entry name" value="PRAI_dom"/>
</dbReference>
<evidence type="ECO:0000256" key="8">
    <source>
        <dbReference type="ARBA" id="ARBA00023235"/>
    </source>
</evidence>
<evidence type="ECO:0000256" key="6">
    <source>
        <dbReference type="ARBA" id="ARBA00022822"/>
    </source>
</evidence>
<name>A0A840F7D8_9ACTN</name>
<dbReference type="SUPFAM" id="SSF51366">
    <property type="entry name" value="Ribulose-phoshate binding barrel"/>
    <property type="match status" value="1"/>
</dbReference>
<dbReference type="RefSeq" id="WP_183370490.1">
    <property type="nucleotide sequence ID" value="NZ_BAABHL010000065.1"/>
</dbReference>
<dbReference type="InterPro" id="IPR011060">
    <property type="entry name" value="RibuloseP-bd_barrel"/>
</dbReference>
<gene>
    <name evidence="9" type="primary">trpF</name>
    <name evidence="11" type="ORF">BKA16_001999</name>
</gene>
<proteinExistence type="inferred from homology"/>
<keyword evidence="7 9" id="KW-0057">Aromatic amino acid biosynthesis</keyword>
<keyword evidence="5 9" id="KW-0028">Amino-acid biosynthesis</keyword>
<evidence type="ECO:0000259" key="10">
    <source>
        <dbReference type="Pfam" id="PF00697"/>
    </source>
</evidence>
<comment type="caution">
    <text evidence="11">The sequence shown here is derived from an EMBL/GenBank/DDBJ whole genome shotgun (WGS) entry which is preliminary data.</text>
</comment>
<dbReference type="GO" id="GO:0000162">
    <property type="term" value="P:L-tryptophan biosynthetic process"/>
    <property type="evidence" value="ECO:0007669"/>
    <property type="project" value="UniProtKB-UniRule"/>
</dbReference>
<dbReference type="CDD" id="cd00405">
    <property type="entry name" value="PRAI"/>
    <property type="match status" value="1"/>
</dbReference>
<dbReference type="PANTHER" id="PTHR42894">
    <property type="entry name" value="N-(5'-PHOSPHORIBOSYL)ANTHRANILATE ISOMERASE"/>
    <property type="match status" value="1"/>
</dbReference>
<evidence type="ECO:0000256" key="9">
    <source>
        <dbReference type="HAMAP-Rule" id="MF_00135"/>
    </source>
</evidence>
<evidence type="ECO:0000313" key="12">
    <source>
        <dbReference type="Proteomes" id="UP000551501"/>
    </source>
</evidence>
<sequence>MYVKVCGLTDPATVDVAVDAGADAIGVVMNRTSSRAVDADVARSIVERAAGRIDAVLVVNDMPAADAARIAADLGFAVVQLHGAYTADDFAAAARIHPRLWRATSLANDPPLQVGAYGEQFLLLDAPKPGSGRTWDLSSLADAGVTGHWLLAGGLNPSNVADAIAQAAPWGVDTSSGVEASPGVKDHAKVRDFIVAAKAAGTSLT</sequence>
<dbReference type="Gene3D" id="3.20.20.70">
    <property type="entry name" value="Aldolase class I"/>
    <property type="match status" value="1"/>
</dbReference>
<accession>A0A840F7D8</accession>